<evidence type="ECO:0000313" key="11">
    <source>
        <dbReference type="Proteomes" id="UP001479436"/>
    </source>
</evidence>
<keyword evidence="11" id="KW-1185">Reference proteome</keyword>
<evidence type="ECO:0000256" key="4">
    <source>
        <dbReference type="ARBA" id="ARBA00022989"/>
    </source>
</evidence>
<dbReference type="EMBL" id="JASJQH010000268">
    <property type="protein sequence ID" value="KAK9765443.1"/>
    <property type="molecule type" value="Genomic_DNA"/>
</dbReference>
<gene>
    <name evidence="10" type="ORF">K7432_006226</name>
</gene>
<evidence type="ECO:0000256" key="5">
    <source>
        <dbReference type="ARBA" id="ARBA00023136"/>
    </source>
</evidence>
<evidence type="ECO:0000256" key="7">
    <source>
        <dbReference type="SAM" id="MobiDB-lite"/>
    </source>
</evidence>
<dbReference type="InterPro" id="IPR051836">
    <property type="entry name" value="Kremen_rcpt"/>
</dbReference>
<sequence length="270" mass="29140">MPFHPLKLILYTSGMLPNIQLKSIRTASIVLTLISSGIMAKNPSSIGCYSDSGNMPILNGIHLQNLNPPSFEPAQIYISCQQFCGKYQFSYFGIQERKICTCGNNLPSKGGKAGEGNCDMICQDNGKESCGGYDYTSVYMQSIEQVGAVDVAIASSGNSTLVSNPSPASVSSPHKLSPPAGSNSVPVTSMPATFIDNTGLMAAVFTLAGVVLLGCGILGFVLYQRRKATEYDLTCDESLQTSYLWQRRSSLSLRDDMDYTKKLRVINPDI</sequence>
<comment type="caution">
    <text evidence="10">The sequence shown here is derived from an EMBL/GenBank/DDBJ whole genome shotgun (WGS) entry which is preliminary data.</text>
</comment>
<dbReference type="PANTHER" id="PTHR24269">
    <property type="entry name" value="KREMEN PROTEIN"/>
    <property type="match status" value="1"/>
</dbReference>
<dbReference type="Pfam" id="PF01822">
    <property type="entry name" value="WSC"/>
    <property type="match status" value="1"/>
</dbReference>
<keyword evidence="2 8" id="KW-0812">Transmembrane</keyword>
<evidence type="ECO:0000256" key="6">
    <source>
        <dbReference type="ARBA" id="ARBA00023180"/>
    </source>
</evidence>
<feature type="region of interest" description="Disordered" evidence="7">
    <location>
        <begin position="164"/>
        <end position="183"/>
    </location>
</feature>
<comment type="subcellular location">
    <subcellularLocation>
        <location evidence="1">Membrane</location>
        <topology evidence="1">Single-pass membrane protein</topology>
    </subcellularLocation>
</comment>
<reference evidence="10 11" key="1">
    <citation type="submission" date="2023-04" db="EMBL/GenBank/DDBJ databases">
        <title>Genome of Basidiobolus ranarum AG-B5.</title>
        <authorList>
            <person name="Stajich J.E."/>
            <person name="Carter-House D."/>
            <person name="Gryganskyi A."/>
        </authorList>
    </citation>
    <scope>NUCLEOTIDE SEQUENCE [LARGE SCALE GENOMIC DNA]</scope>
    <source>
        <strain evidence="10 11">AG-B5</strain>
    </source>
</reference>
<evidence type="ECO:0000256" key="2">
    <source>
        <dbReference type="ARBA" id="ARBA00022692"/>
    </source>
</evidence>
<keyword evidence="4 8" id="KW-1133">Transmembrane helix</keyword>
<organism evidence="10 11">
    <name type="scientific">Basidiobolus ranarum</name>
    <dbReference type="NCBI Taxonomy" id="34480"/>
    <lineage>
        <taxon>Eukaryota</taxon>
        <taxon>Fungi</taxon>
        <taxon>Fungi incertae sedis</taxon>
        <taxon>Zoopagomycota</taxon>
        <taxon>Entomophthoromycotina</taxon>
        <taxon>Basidiobolomycetes</taxon>
        <taxon>Basidiobolales</taxon>
        <taxon>Basidiobolaceae</taxon>
        <taxon>Basidiobolus</taxon>
    </lineage>
</organism>
<accession>A0ABR2WV89</accession>
<dbReference type="Proteomes" id="UP001479436">
    <property type="component" value="Unassembled WGS sequence"/>
</dbReference>
<evidence type="ECO:0000259" key="9">
    <source>
        <dbReference type="PROSITE" id="PS51212"/>
    </source>
</evidence>
<keyword evidence="5 8" id="KW-0472">Membrane</keyword>
<evidence type="ECO:0000256" key="8">
    <source>
        <dbReference type="SAM" id="Phobius"/>
    </source>
</evidence>
<dbReference type="PROSITE" id="PS51212">
    <property type="entry name" value="WSC"/>
    <property type="match status" value="1"/>
</dbReference>
<protein>
    <recommendedName>
        <fullName evidence="9">WSC domain-containing protein</fullName>
    </recommendedName>
</protein>
<name>A0ABR2WV89_9FUNG</name>
<keyword evidence="3" id="KW-0732">Signal</keyword>
<proteinExistence type="predicted"/>
<dbReference type="PANTHER" id="PTHR24269:SF16">
    <property type="entry name" value="PROTEIN SLG1"/>
    <property type="match status" value="1"/>
</dbReference>
<keyword evidence="6" id="KW-0325">Glycoprotein</keyword>
<evidence type="ECO:0000313" key="10">
    <source>
        <dbReference type="EMBL" id="KAK9765443.1"/>
    </source>
</evidence>
<evidence type="ECO:0000256" key="3">
    <source>
        <dbReference type="ARBA" id="ARBA00022729"/>
    </source>
</evidence>
<feature type="compositionally biased region" description="Low complexity" evidence="7">
    <location>
        <begin position="164"/>
        <end position="173"/>
    </location>
</feature>
<evidence type="ECO:0000256" key="1">
    <source>
        <dbReference type="ARBA" id="ARBA00004167"/>
    </source>
</evidence>
<feature type="domain" description="WSC" evidence="9">
    <location>
        <begin position="42"/>
        <end position="142"/>
    </location>
</feature>
<dbReference type="InterPro" id="IPR002889">
    <property type="entry name" value="WSC_carb-bd"/>
</dbReference>
<feature type="transmembrane region" description="Helical" evidence="8">
    <location>
        <begin position="200"/>
        <end position="223"/>
    </location>
</feature>
<dbReference type="SMART" id="SM00321">
    <property type="entry name" value="WSC"/>
    <property type="match status" value="1"/>
</dbReference>